<protein>
    <submittedName>
        <fullName evidence="1">Uncharacterized protein</fullName>
    </submittedName>
</protein>
<keyword evidence="2" id="KW-1185">Reference proteome</keyword>
<dbReference type="RefSeq" id="WP_204864523.1">
    <property type="nucleotide sequence ID" value="NZ_JACJKH010000027.1"/>
</dbReference>
<dbReference type="EMBL" id="JACJKH010000027">
    <property type="protein sequence ID" value="MBM6745204.1"/>
    <property type="molecule type" value="Genomic_DNA"/>
</dbReference>
<dbReference type="Proteomes" id="UP000775686">
    <property type="component" value="Unassembled WGS sequence"/>
</dbReference>
<gene>
    <name evidence="1" type="ORF">H6A32_13010</name>
</gene>
<name>A0ABS2EJT6_9FIRM</name>
<reference evidence="1 2" key="1">
    <citation type="journal article" date="2021" name="Sci. Rep.">
        <title>The distribution of antibiotic resistance genes in chicken gut microbiota commensals.</title>
        <authorList>
            <person name="Juricova H."/>
            <person name="Matiasovicova J."/>
            <person name="Kubasova T."/>
            <person name="Cejkova D."/>
            <person name="Rychlik I."/>
        </authorList>
    </citation>
    <scope>NUCLEOTIDE SEQUENCE [LARGE SCALE GENOMIC DNA]</scope>
    <source>
        <strain evidence="1 2">An770</strain>
    </source>
</reference>
<organism evidence="1 2">
    <name type="scientific">Drancourtella massiliensis</name>
    <dbReference type="NCBI Taxonomy" id="1632013"/>
    <lineage>
        <taxon>Bacteria</taxon>
        <taxon>Bacillati</taxon>
        <taxon>Bacillota</taxon>
        <taxon>Clostridia</taxon>
        <taxon>Eubacteriales</taxon>
        <taxon>Oscillospiraceae</taxon>
        <taxon>Drancourtella</taxon>
    </lineage>
</organism>
<comment type="caution">
    <text evidence="1">The sequence shown here is derived from an EMBL/GenBank/DDBJ whole genome shotgun (WGS) entry which is preliminary data.</text>
</comment>
<evidence type="ECO:0000313" key="1">
    <source>
        <dbReference type="EMBL" id="MBM6745204.1"/>
    </source>
</evidence>
<sequence length="179" mass="19839">MKKYIFVEGETGKTAESPIEKMDNGKQRVGEVTLQAMMVVAKTSAQSLPDTLALQAAALYDDFEDVVGQTVEQGFKFRYGGKVWKTVQPKTTIQEIYPPGRGTESLYTVIDEEHGGTASDPIPAAANMEYEYGKYYSEKGVIYLCQRGGVPDPESMYGQKVTLQYLPSQLIGHYFVIAE</sequence>
<proteinExistence type="predicted"/>
<evidence type="ECO:0000313" key="2">
    <source>
        <dbReference type="Proteomes" id="UP000775686"/>
    </source>
</evidence>
<accession>A0ABS2EJT6</accession>